<dbReference type="InterPro" id="IPR029063">
    <property type="entry name" value="SAM-dependent_MTases_sf"/>
</dbReference>
<sequence length="274" mass="30263">MYLIMTQISHQQYLLDKQYNTSKNLDARIRLHELFSTNPLNWQHWVFDQLELSPGSRILEIGSGSAQLWVHNLEHIPAGCEITLSDFSAGMLQAARANLGEHASQFQFAVIDVQSIPASDNTFDYVIANHMLYHVPDRAQALAEIRRVLRPQGRFYAATNGEAHLREMDLLRQQAGLDESGILGVATSSAFSLQNGAAQLAPWFSEIECRRFEGGLAVTEAEPLVAFILSIRAAESISEAQLAALRAIIDAELSAHGVIHITKESGLFIASGVR</sequence>
<protein>
    <recommendedName>
        <fullName evidence="1">Methyltransferase type 11 domain-containing protein</fullName>
    </recommendedName>
</protein>
<dbReference type="AlphaFoldDB" id="A0A401ZYH9"/>
<evidence type="ECO:0000259" key="1">
    <source>
        <dbReference type="Pfam" id="PF08241"/>
    </source>
</evidence>
<dbReference type="Pfam" id="PF08241">
    <property type="entry name" value="Methyltransf_11"/>
    <property type="match status" value="1"/>
</dbReference>
<accession>A0A401ZYH9</accession>
<organism evidence="2 3">
    <name type="scientific">Tengunoibacter tsumagoiensis</name>
    <dbReference type="NCBI Taxonomy" id="2014871"/>
    <lineage>
        <taxon>Bacteria</taxon>
        <taxon>Bacillati</taxon>
        <taxon>Chloroflexota</taxon>
        <taxon>Ktedonobacteria</taxon>
        <taxon>Ktedonobacterales</taxon>
        <taxon>Dictyobacteraceae</taxon>
        <taxon>Tengunoibacter</taxon>
    </lineage>
</organism>
<gene>
    <name evidence="2" type="ORF">KTT_17490</name>
</gene>
<dbReference type="InterPro" id="IPR013216">
    <property type="entry name" value="Methyltransf_11"/>
</dbReference>
<evidence type="ECO:0000313" key="2">
    <source>
        <dbReference type="EMBL" id="GCE11890.1"/>
    </source>
</evidence>
<comment type="caution">
    <text evidence="2">The sequence shown here is derived from an EMBL/GenBank/DDBJ whole genome shotgun (WGS) entry which is preliminary data.</text>
</comment>
<keyword evidence="3" id="KW-1185">Reference proteome</keyword>
<dbReference type="PANTHER" id="PTHR43591">
    <property type="entry name" value="METHYLTRANSFERASE"/>
    <property type="match status" value="1"/>
</dbReference>
<dbReference type="CDD" id="cd02440">
    <property type="entry name" value="AdoMet_MTases"/>
    <property type="match status" value="1"/>
</dbReference>
<reference evidence="3" key="1">
    <citation type="submission" date="2018-12" db="EMBL/GenBank/DDBJ databases">
        <title>Tengunoibacter tsumagoiensis gen. nov., sp. nov., Dictyobacter kobayashii sp. nov., D. alpinus sp. nov., and D. joshuensis sp. nov. and description of Dictyobacteraceae fam. nov. within the order Ktedonobacterales isolated from Tengu-no-mugimeshi.</title>
        <authorList>
            <person name="Wang C.M."/>
            <person name="Zheng Y."/>
            <person name="Sakai Y."/>
            <person name="Toyoda A."/>
            <person name="Minakuchi Y."/>
            <person name="Abe K."/>
            <person name="Yokota A."/>
            <person name="Yabe S."/>
        </authorList>
    </citation>
    <scope>NUCLEOTIDE SEQUENCE [LARGE SCALE GENOMIC DNA]</scope>
    <source>
        <strain evidence="3">Uno3</strain>
    </source>
</reference>
<dbReference type="EMBL" id="BIFR01000001">
    <property type="protein sequence ID" value="GCE11890.1"/>
    <property type="molecule type" value="Genomic_DNA"/>
</dbReference>
<dbReference type="GO" id="GO:0008757">
    <property type="term" value="F:S-adenosylmethionine-dependent methyltransferase activity"/>
    <property type="evidence" value="ECO:0007669"/>
    <property type="project" value="InterPro"/>
</dbReference>
<name>A0A401ZYH9_9CHLR</name>
<proteinExistence type="predicted"/>
<dbReference type="Proteomes" id="UP000287352">
    <property type="component" value="Unassembled WGS sequence"/>
</dbReference>
<feature type="domain" description="Methyltransferase type 11" evidence="1">
    <location>
        <begin position="59"/>
        <end position="156"/>
    </location>
</feature>
<dbReference type="PANTHER" id="PTHR43591:SF24">
    <property type="entry name" value="2-METHOXY-6-POLYPRENYL-1,4-BENZOQUINOL METHYLASE, MITOCHONDRIAL"/>
    <property type="match status" value="1"/>
</dbReference>
<dbReference type="Gene3D" id="3.40.50.150">
    <property type="entry name" value="Vaccinia Virus protein VP39"/>
    <property type="match status" value="1"/>
</dbReference>
<evidence type="ECO:0000313" key="3">
    <source>
        <dbReference type="Proteomes" id="UP000287352"/>
    </source>
</evidence>
<dbReference type="SUPFAM" id="SSF53335">
    <property type="entry name" value="S-adenosyl-L-methionine-dependent methyltransferases"/>
    <property type="match status" value="1"/>
</dbReference>